<organism evidence="2 3">
    <name type="scientific">Pedobacter suwonensis</name>
    <dbReference type="NCBI Taxonomy" id="332999"/>
    <lineage>
        <taxon>Bacteria</taxon>
        <taxon>Pseudomonadati</taxon>
        <taxon>Bacteroidota</taxon>
        <taxon>Sphingobacteriia</taxon>
        <taxon>Sphingobacteriales</taxon>
        <taxon>Sphingobacteriaceae</taxon>
        <taxon>Pedobacter</taxon>
    </lineage>
</organism>
<dbReference type="EMBL" id="FOJM01000005">
    <property type="protein sequence ID" value="SFA46072.1"/>
    <property type="molecule type" value="Genomic_DNA"/>
</dbReference>
<accession>A0A1I0T2U5</accession>
<sequence>MFRFIVYRLNFLKGIPLFALIYDSCLKIAMLLVAPERLAWFDEIENEVLSWDGTNVSLHKFGGMQFNYGQKEIGHLHSNGLLDILFTRQVKQELLASGKAEVHHVFKKSGWISFYILTEKDLINAKYLLNEAYRSRV</sequence>
<evidence type="ECO:0000313" key="3">
    <source>
        <dbReference type="Proteomes" id="UP000198836"/>
    </source>
</evidence>
<dbReference type="InterPro" id="IPR040841">
    <property type="entry name" value="Luciferase_dom"/>
</dbReference>
<protein>
    <recommendedName>
        <fullName evidence="1">Luciferase domain-containing protein</fullName>
    </recommendedName>
</protein>
<reference evidence="3" key="1">
    <citation type="submission" date="2016-10" db="EMBL/GenBank/DDBJ databases">
        <authorList>
            <person name="Varghese N."/>
            <person name="Submissions S."/>
        </authorList>
    </citation>
    <scope>NUCLEOTIDE SEQUENCE [LARGE SCALE GENOMIC DNA]</scope>
    <source>
        <strain evidence="3">DSM 18130</strain>
    </source>
</reference>
<dbReference type="AlphaFoldDB" id="A0A1I0T2U5"/>
<dbReference type="Proteomes" id="UP000198836">
    <property type="component" value="Unassembled WGS sequence"/>
</dbReference>
<evidence type="ECO:0000259" key="1">
    <source>
        <dbReference type="Pfam" id="PF17648"/>
    </source>
</evidence>
<evidence type="ECO:0000313" key="2">
    <source>
        <dbReference type="EMBL" id="SFA46072.1"/>
    </source>
</evidence>
<proteinExistence type="predicted"/>
<feature type="domain" description="Luciferase" evidence="1">
    <location>
        <begin position="71"/>
        <end position="130"/>
    </location>
</feature>
<dbReference type="STRING" id="332999.SAMN04488511_105248"/>
<gene>
    <name evidence="2" type="ORF">SAMN04488511_105248</name>
</gene>
<dbReference type="RefSeq" id="WP_090982265.1">
    <property type="nucleotide sequence ID" value="NZ_FOJM01000005.1"/>
</dbReference>
<keyword evidence="3" id="KW-1185">Reference proteome</keyword>
<name>A0A1I0T2U5_9SPHI</name>
<dbReference type="Pfam" id="PF17648">
    <property type="entry name" value="Luciferase"/>
    <property type="match status" value="1"/>
</dbReference>